<protein>
    <recommendedName>
        <fullName evidence="2">Histidine kinase domain-containing protein</fullName>
    </recommendedName>
</protein>
<organism evidence="3 4">
    <name type="scientific">Algivirga pacifica</name>
    <dbReference type="NCBI Taxonomy" id="1162670"/>
    <lineage>
        <taxon>Bacteria</taxon>
        <taxon>Pseudomonadati</taxon>
        <taxon>Bacteroidota</taxon>
        <taxon>Cytophagia</taxon>
        <taxon>Cytophagales</taxon>
        <taxon>Flammeovirgaceae</taxon>
        <taxon>Algivirga</taxon>
    </lineage>
</organism>
<reference evidence="4" key="1">
    <citation type="journal article" date="2019" name="Int. J. Syst. Evol. Microbiol.">
        <title>The Global Catalogue of Microorganisms (GCM) 10K type strain sequencing project: providing services to taxonomists for standard genome sequencing and annotation.</title>
        <authorList>
            <consortium name="The Broad Institute Genomics Platform"/>
            <consortium name="The Broad Institute Genome Sequencing Center for Infectious Disease"/>
            <person name="Wu L."/>
            <person name="Ma J."/>
        </authorList>
    </citation>
    <scope>NUCLEOTIDE SEQUENCE [LARGE SCALE GENOMIC DNA]</scope>
    <source>
        <strain evidence="4">JCM 18326</strain>
    </source>
</reference>
<evidence type="ECO:0000259" key="2">
    <source>
        <dbReference type="PROSITE" id="PS50109"/>
    </source>
</evidence>
<evidence type="ECO:0000256" key="1">
    <source>
        <dbReference type="SAM" id="Coils"/>
    </source>
</evidence>
<dbReference type="InterPro" id="IPR036890">
    <property type="entry name" value="HATPase_C_sf"/>
</dbReference>
<keyword evidence="1" id="KW-0175">Coiled coil</keyword>
<dbReference type="PANTHER" id="PTHR43642:SF1">
    <property type="entry name" value="HYBRID SIGNAL TRANSDUCTION HISTIDINE KINASE G"/>
    <property type="match status" value="1"/>
</dbReference>
<dbReference type="PROSITE" id="PS50109">
    <property type="entry name" value="HIS_KIN"/>
    <property type="match status" value="1"/>
</dbReference>
<dbReference type="Gene3D" id="3.30.565.10">
    <property type="entry name" value="Histidine kinase-like ATPase, C-terminal domain"/>
    <property type="match status" value="1"/>
</dbReference>
<dbReference type="InterPro" id="IPR011990">
    <property type="entry name" value="TPR-like_helical_dom_sf"/>
</dbReference>
<evidence type="ECO:0000313" key="4">
    <source>
        <dbReference type="Proteomes" id="UP001500298"/>
    </source>
</evidence>
<keyword evidence="4" id="KW-1185">Reference proteome</keyword>
<dbReference type="InterPro" id="IPR029016">
    <property type="entry name" value="GAF-like_dom_sf"/>
</dbReference>
<gene>
    <name evidence="3" type="ORF">GCM10023331_37530</name>
</gene>
<dbReference type="SUPFAM" id="SSF55874">
    <property type="entry name" value="ATPase domain of HSP90 chaperone/DNA topoisomerase II/histidine kinase"/>
    <property type="match status" value="1"/>
</dbReference>
<dbReference type="InterPro" id="IPR053159">
    <property type="entry name" value="Hybrid_Histidine_Kinase"/>
</dbReference>
<dbReference type="Gene3D" id="3.40.50.300">
    <property type="entry name" value="P-loop containing nucleotide triphosphate hydrolases"/>
    <property type="match status" value="1"/>
</dbReference>
<feature type="domain" description="Histidine kinase" evidence="2">
    <location>
        <begin position="1190"/>
        <end position="1385"/>
    </location>
</feature>
<dbReference type="Gene3D" id="3.30.450.40">
    <property type="match status" value="1"/>
</dbReference>
<dbReference type="RefSeq" id="WP_345374650.1">
    <property type="nucleotide sequence ID" value="NZ_BAABJX010000062.1"/>
</dbReference>
<dbReference type="InterPro" id="IPR027417">
    <property type="entry name" value="P-loop_NTPase"/>
</dbReference>
<dbReference type="Pfam" id="PF01590">
    <property type="entry name" value="GAF"/>
    <property type="match status" value="1"/>
</dbReference>
<proteinExistence type="predicted"/>
<dbReference type="InterPro" id="IPR041664">
    <property type="entry name" value="AAA_16"/>
</dbReference>
<dbReference type="SUPFAM" id="SSF48452">
    <property type="entry name" value="TPR-like"/>
    <property type="match status" value="1"/>
</dbReference>
<dbReference type="Pfam" id="PF02518">
    <property type="entry name" value="HATPase_c"/>
    <property type="match status" value="1"/>
</dbReference>
<comment type="caution">
    <text evidence="3">The sequence shown here is derived from an EMBL/GenBank/DDBJ whole genome shotgun (WGS) entry which is preliminary data.</text>
</comment>
<dbReference type="CDD" id="cd16917">
    <property type="entry name" value="HATPase_UhpB-NarQ-NarX-like"/>
    <property type="match status" value="1"/>
</dbReference>
<dbReference type="Gene3D" id="1.25.40.10">
    <property type="entry name" value="Tetratricopeptide repeat domain"/>
    <property type="match status" value="1"/>
</dbReference>
<dbReference type="InterPro" id="IPR003018">
    <property type="entry name" value="GAF"/>
</dbReference>
<dbReference type="Proteomes" id="UP001500298">
    <property type="component" value="Unassembled WGS sequence"/>
</dbReference>
<dbReference type="InterPro" id="IPR005467">
    <property type="entry name" value="His_kinase_dom"/>
</dbReference>
<dbReference type="SUPFAM" id="SSF52540">
    <property type="entry name" value="P-loop containing nucleoside triphosphate hydrolases"/>
    <property type="match status" value="1"/>
</dbReference>
<feature type="coiled-coil region" evidence="1">
    <location>
        <begin position="1145"/>
        <end position="1175"/>
    </location>
</feature>
<dbReference type="Pfam" id="PF07730">
    <property type="entry name" value="HisKA_3"/>
    <property type="match status" value="1"/>
</dbReference>
<dbReference type="Pfam" id="PF13191">
    <property type="entry name" value="AAA_16"/>
    <property type="match status" value="1"/>
</dbReference>
<dbReference type="SMART" id="SM00387">
    <property type="entry name" value="HATPase_c"/>
    <property type="match status" value="1"/>
</dbReference>
<dbReference type="EMBL" id="BAABJX010000062">
    <property type="protein sequence ID" value="GAA4849352.1"/>
    <property type="molecule type" value="Genomic_DNA"/>
</dbReference>
<accession>A0ABP9DLP4</accession>
<dbReference type="InterPro" id="IPR003594">
    <property type="entry name" value="HATPase_dom"/>
</dbReference>
<dbReference type="SUPFAM" id="SSF55781">
    <property type="entry name" value="GAF domain-like"/>
    <property type="match status" value="1"/>
</dbReference>
<evidence type="ECO:0000313" key="3">
    <source>
        <dbReference type="EMBL" id="GAA4849352.1"/>
    </source>
</evidence>
<dbReference type="SMART" id="SM00065">
    <property type="entry name" value="GAF"/>
    <property type="match status" value="1"/>
</dbReference>
<sequence length="1390" mass="160014">MKNNHISISPILKAYEQLKKSQSWNIRFAFVSGYLGMGKTTLVQQFKEHIQSEALIIEGNFNAYHQGIPYHGFKQAISNHVHYIITNYDRGALDLLERNLIEKLGNNLSFITDYIPELSLLLKDPMTSQQQIMGVENQLYPLIKTLLDIFISFSHKPCVFILDNLQWIDPSSTNLLKYLAFNTDNHKIFVLGAYRKNEVQKGHPINLLLKDFMEDTIQVTELEIKHMTLDDIQILIKQNFPNGEVSASLSETVLKLTEGHPFYVHTLLKELRDSKLIWLKDGVWEANQREIYEQYGQMNMEGSVLQRLNNASLPTQKMLEYIACIGYYHEEVIQHLLHTSSETLQQLIQEAVQLQLIQKEQKSIRFPEGYFADIIYKNIPLHQREMMHFLIAETMFPLSRLQEDTSALFYTTQQYNEALPIVIHRNKFLFLAQLNLQAGNAARENRAFELAIKFYNTAADLLKETTSKDEQTTLKTEIQLEKATCEYRHGNYDLSEIHLDKILQYTTDPVLRSKAYEQKIVINIHTTRFQNAIDITQEALRELGTQLPVEEKELSEALEVQNTNIRTYIQEYGIDHLYDYHQRELTAQEDAILRILYASGVALQHYSSKLLYWQSAYIVNLSLSTKMTTIGCMGLIIYGRMLITFEDDFTIAFALSSVGYRYNNSLPPTIQTPRINGAYAYYILSWQRPYREAIPLLEESIQSAIGSGDEIGVQLLKGFLFNLKFIAGFSLQTLIDNKASSINSLEGKGMPIYKYPLQLILYLSGNSATLSSPGEVSRHIIQQQSDEEQFFYHHIRSKYYFLMDMYEAAMEEGELGLKYSTLQKSAPLYVEHLFFLALAIAANFVNISKNQREHYIDELKKYLEKIEFWEVNCKTNQLHRSLLLKAELLRLEGNNTALIKEAFQKAIKQANIDLFPQNKGIAHLRLFNFLLSQREANLGREELFHAINAFQRWGAKSKVLQLEEKYTYLLPLNMPFKQNMLSLEAIQQEISTEISEEKALKKLLTLLLTSSAASRCVIFLKEKNDLVFSGEADAETHQLSVSNATTYLKDYSKVPHSTILYCARTLQIAHSSKPLEDDLLREKDYIKQYTIQAYLCIPIVINNELTGVIYFENYHHNQVFNDNRSAWIKLIAKQGGLHLEKAKIHQQTLRLNTELKQEMAEKEQLHKLIEEQKSKYLAAIVETQEKERKRIAEDLHDSLGALLGSVKMLFTHLQDPFEQNVEHTKAQEYIKALQLLDDACQEVRRISHNMLPSSLTKFGLITTLSSFVDQVQSSSGLEINFQAYGFEDRLPSNIEVAVYRICLELLQNINKHAKAKQIDFQLMRYDDSLNISIEDDGIGFDLSHKPTGIGLENIASRVDYLKGSYQIDSRPGYGTSVMIDIPLVEASSES</sequence>
<dbReference type="Gene3D" id="1.20.5.1930">
    <property type="match status" value="1"/>
</dbReference>
<name>A0ABP9DLP4_9BACT</name>
<dbReference type="PANTHER" id="PTHR43642">
    <property type="entry name" value="HYBRID SIGNAL TRANSDUCTION HISTIDINE KINASE G"/>
    <property type="match status" value="1"/>
</dbReference>
<dbReference type="InterPro" id="IPR011712">
    <property type="entry name" value="Sig_transdc_His_kin_sub3_dim/P"/>
</dbReference>